<proteinExistence type="predicted"/>
<dbReference type="SUPFAM" id="SSF55797">
    <property type="entry name" value="PR-1-like"/>
    <property type="match status" value="1"/>
</dbReference>
<dbReference type="InParanoid" id="G0QQC0"/>
<organism evidence="1 2">
    <name type="scientific">Ichthyophthirius multifiliis</name>
    <name type="common">White spot disease agent</name>
    <name type="synonym">Ich</name>
    <dbReference type="NCBI Taxonomy" id="5932"/>
    <lineage>
        <taxon>Eukaryota</taxon>
        <taxon>Sar</taxon>
        <taxon>Alveolata</taxon>
        <taxon>Ciliophora</taxon>
        <taxon>Intramacronucleata</taxon>
        <taxon>Oligohymenophorea</taxon>
        <taxon>Hymenostomatida</taxon>
        <taxon>Ophryoglenina</taxon>
        <taxon>Ichthyophthirius</taxon>
    </lineage>
</organism>
<protein>
    <submittedName>
        <fullName evidence="1">Scp-like extracellular protein, putative</fullName>
    </submittedName>
</protein>
<dbReference type="Gene3D" id="3.40.33.10">
    <property type="entry name" value="CAP"/>
    <property type="match status" value="1"/>
</dbReference>
<dbReference type="OrthoDB" id="414826at2759"/>
<dbReference type="EMBL" id="GL983617">
    <property type="protein sequence ID" value="EGR32621.1"/>
    <property type="molecule type" value="Genomic_DNA"/>
</dbReference>
<evidence type="ECO:0000313" key="1">
    <source>
        <dbReference type="EMBL" id="EGR32621.1"/>
    </source>
</evidence>
<keyword evidence="2" id="KW-1185">Reference proteome</keyword>
<dbReference type="AlphaFoldDB" id="G0QQC0"/>
<sequence>MVYELKLRAQITKILWKNNTYGALGQGEGRDVKKFIIMWFYETKKFSQSNIEGYNFNYSTTYYTQMICVGSNRLGFGVVYYKNGNIFYHNIVYQYGNKGNFIRQSIYKKGTHFSQCSKGKQQFEKLKSFCS</sequence>
<reference evidence="1 2" key="1">
    <citation type="submission" date="2011-07" db="EMBL/GenBank/DDBJ databases">
        <authorList>
            <person name="Coyne R."/>
            <person name="Brami D."/>
            <person name="Johnson J."/>
            <person name="Hostetler J."/>
            <person name="Hannick L."/>
            <person name="Clark T."/>
            <person name="Cassidy-Hanley D."/>
            <person name="Inman J."/>
        </authorList>
    </citation>
    <scope>NUCLEOTIDE SEQUENCE [LARGE SCALE GENOMIC DNA]</scope>
    <source>
        <strain evidence="1 2">G5</strain>
    </source>
</reference>
<accession>G0QQC0</accession>
<name>G0QQC0_ICHMU</name>
<dbReference type="RefSeq" id="XP_004036607.1">
    <property type="nucleotide sequence ID" value="XM_004036559.1"/>
</dbReference>
<dbReference type="GeneID" id="14908775"/>
<gene>
    <name evidence="1" type="ORF">IMG5_076510</name>
</gene>
<dbReference type="InterPro" id="IPR035940">
    <property type="entry name" value="CAP_sf"/>
</dbReference>
<dbReference type="Proteomes" id="UP000008983">
    <property type="component" value="Unassembled WGS sequence"/>
</dbReference>
<evidence type="ECO:0000313" key="2">
    <source>
        <dbReference type="Proteomes" id="UP000008983"/>
    </source>
</evidence>